<evidence type="ECO:0000313" key="3">
    <source>
        <dbReference type="EnsemblMetazoa" id="KAF7492386.1"/>
    </source>
</evidence>
<organism evidence="2">
    <name type="scientific">Sarcoptes scabiei</name>
    <name type="common">Itch mite</name>
    <name type="synonym">Acarus scabiei</name>
    <dbReference type="NCBI Taxonomy" id="52283"/>
    <lineage>
        <taxon>Eukaryota</taxon>
        <taxon>Metazoa</taxon>
        <taxon>Ecdysozoa</taxon>
        <taxon>Arthropoda</taxon>
        <taxon>Chelicerata</taxon>
        <taxon>Arachnida</taxon>
        <taxon>Acari</taxon>
        <taxon>Acariformes</taxon>
        <taxon>Sarcoptiformes</taxon>
        <taxon>Astigmata</taxon>
        <taxon>Psoroptidia</taxon>
        <taxon>Sarcoptoidea</taxon>
        <taxon>Sarcoptidae</taxon>
        <taxon>Sarcoptinae</taxon>
        <taxon>Sarcoptes</taxon>
    </lineage>
</organism>
<keyword evidence="4" id="KW-1185">Reference proteome</keyword>
<feature type="coiled-coil region" evidence="1">
    <location>
        <begin position="53"/>
        <end position="80"/>
    </location>
</feature>
<sequence>MPSKQILDIESTEKDLILANQTTKKLNLSVETDQNQNVLDRFGCQNQPFAQILMTLKEQNQNFIKEIKNLRLQLEDAEVYPNT</sequence>
<dbReference type="EnsemblMetazoa" id="SSS_4545s_mrna">
    <property type="protein sequence ID" value="KAF7492386.1"/>
    <property type="gene ID" value="SSS_4545"/>
</dbReference>
<gene>
    <name evidence="2" type="ORF">SSS_4545</name>
</gene>
<evidence type="ECO:0000256" key="1">
    <source>
        <dbReference type="SAM" id="Coils"/>
    </source>
</evidence>
<reference evidence="2" key="2">
    <citation type="submission" date="2020-01" db="EMBL/GenBank/DDBJ databases">
        <authorList>
            <person name="Korhonen P.K.K."/>
            <person name="Guangxu M.G."/>
            <person name="Wang T.W."/>
            <person name="Stroehlein A.J.S."/>
            <person name="Young N.D."/>
            <person name="Ang C.-S.A."/>
            <person name="Fernando D.W.F."/>
            <person name="Lu H.L."/>
            <person name="Taylor S.T."/>
            <person name="Ehtesham M.E.M."/>
            <person name="Najaraj S.H.N."/>
            <person name="Harsha G.H.G."/>
            <person name="Madugundu A.M."/>
            <person name="Renuse S.R."/>
            <person name="Holt D.H."/>
            <person name="Pandey A.P."/>
            <person name="Papenfuss A.P."/>
            <person name="Gasser R.B.G."/>
            <person name="Fischer K.F."/>
        </authorList>
    </citation>
    <scope>NUCLEOTIDE SEQUENCE</scope>
    <source>
        <strain evidence="2">SSS_KF_BRIS2020</strain>
    </source>
</reference>
<dbReference type="AlphaFoldDB" id="A0A834R977"/>
<evidence type="ECO:0000313" key="2">
    <source>
        <dbReference type="EMBL" id="KAF7492386.1"/>
    </source>
</evidence>
<evidence type="ECO:0000313" key="4">
    <source>
        <dbReference type="Proteomes" id="UP000070412"/>
    </source>
</evidence>
<name>A0A834R977_SARSC</name>
<reference evidence="4" key="1">
    <citation type="journal article" date="2020" name="PLoS Negl. Trop. Dis.">
        <title>High-quality nuclear genome for Sarcoptes scabiei-A critical resource for a neglected parasite.</title>
        <authorList>
            <person name="Korhonen P.K."/>
            <person name="Gasser R.B."/>
            <person name="Ma G."/>
            <person name="Wang T."/>
            <person name="Stroehlein A.J."/>
            <person name="Young N.D."/>
            <person name="Ang C.S."/>
            <person name="Fernando D.D."/>
            <person name="Lu H.C."/>
            <person name="Taylor S."/>
            <person name="Reynolds S.L."/>
            <person name="Mofiz E."/>
            <person name="Najaraj S.H."/>
            <person name="Gowda H."/>
            <person name="Madugundu A."/>
            <person name="Renuse S."/>
            <person name="Holt D."/>
            <person name="Pandey A."/>
            <person name="Papenfuss A.T."/>
            <person name="Fischer K."/>
        </authorList>
    </citation>
    <scope>NUCLEOTIDE SEQUENCE [LARGE SCALE GENOMIC DNA]</scope>
</reference>
<protein>
    <submittedName>
        <fullName evidence="2 3">Uncharacterized protein</fullName>
    </submittedName>
</protein>
<dbReference type="OrthoDB" id="5917629at2759"/>
<accession>A0A834R977</accession>
<keyword evidence="1" id="KW-0175">Coiled coil</keyword>
<dbReference type="EMBL" id="WVUK01000056">
    <property type="protein sequence ID" value="KAF7492386.1"/>
    <property type="molecule type" value="Genomic_DNA"/>
</dbReference>
<reference evidence="3" key="3">
    <citation type="submission" date="2022-06" db="UniProtKB">
        <authorList>
            <consortium name="EnsemblMetazoa"/>
        </authorList>
    </citation>
    <scope>IDENTIFICATION</scope>
</reference>
<dbReference type="Proteomes" id="UP000070412">
    <property type="component" value="Unassembled WGS sequence"/>
</dbReference>
<proteinExistence type="predicted"/>